<dbReference type="KEGG" id="mcui:G8O30_11495"/>
<feature type="domain" description="Polysaccharide pyruvyl transferase" evidence="1">
    <location>
        <begin position="13"/>
        <end position="284"/>
    </location>
</feature>
<evidence type="ECO:0000313" key="3">
    <source>
        <dbReference type="Proteomes" id="UP000593626"/>
    </source>
</evidence>
<evidence type="ECO:0000259" key="1">
    <source>
        <dbReference type="Pfam" id="PF04230"/>
    </source>
</evidence>
<protein>
    <submittedName>
        <fullName evidence="2">Polysaccharide pyruvyl transferase CsaB</fullName>
    </submittedName>
</protein>
<organism evidence="2 3">
    <name type="scientific">Mangrovibacillus cuniculi</name>
    <dbReference type="NCBI Taxonomy" id="2593652"/>
    <lineage>
        <taxon>Bacteria</taxon>
        <taxon>Bacillati</taxon>
        <taxon>Bacillota</taxon>
        <taxon>Bacilli</taxon>
        <taxon>Bacillales</taxon>
        <taxon>Bacillaceae</taxon>
        <taxon>Mangrovibacillus</taxon>
    </lineage>
</organism>
<dbReference type="RefSeq" id="WP_239672197.1">
    <property type="nucleotide sequence ID" value="NZ_CP049742.1"/>
</dbReference>
<dbReference type="PANTHER" id="PTHR36836">
    <property type="entry name" value="COLANIC ACID BIOSYNTHESIS PROTEIN WCAK"/>
    <property type="match status" value="1"/>
</dbReference>
<dbReference type="Pfam" id="PF04230">
    <property type="entry name" value="PS_pyruv_trans"/>
    <property type="match status" value="1"/>
</dbReference>
<accession>A0A7S8HG53</accession>
<dbReference type="Proteomes" id="UP000593626">
    <property type="component" value="Chromosome"/>
</dbReference>
<reference evidence="2 3" key="1">
    <citation type="submission" date="2019-07" db="EMBL/GenBank/DDBJ databases">
        <title>Genome sequence of 2 isolates from Red Sea Mangroves.</title>
        <authorList>
            <person name="Sefrji F."/>
            <person name="Michoud G."/>
            <person name="Merlino G."/>
            <person name="Daffonchio D."/>
        </authorList>
    </citation>
    <scope>NUCLEOTIDE SEQUENCE [LARGE SCALE GENOMIC DNA]</scope>
    <source>
        <strain evidence="2 3">R1DC41</strain>
    </source>
</reference>
<dbReference type="InterPro" id="IPR019896">
    <property type="entry name" value="Polysacch_pyruvyl_Trfase_CsaB"/>
</dbReference>
<keyword evidence="2" id="KW-0808">Transferase</keyword>
<dbReference type="PANTHER" id="PTHR36836:SF1">
    <property type="entry name" value="COLANIC ACID BIOSYNTHESIS PROTEIN WCAK"/>
    <property type="match status" value="1"/>
</dbReference>
<evidence type="ECO:0000313" key="2">
    <source>
        <dbReference type="EMBL" id="QPC47528.1"/>
    </source>
</evidence>
<sequence>MRVVISGYYGYDNVGDEAILFSIIQALRKQDPSISVTVLSNNPESTAKSYDVQAVNRWKLKDIYQALSVADGFISGGGSLLQDKTSGRTIPYYTTIIQIAKRLKVPTFIYAQGMGPIEKRVGRFLTKAALKNTLLTVRDQESKQLLEEIGLTQEIKLVPDPVLGIEIGEIAEDDVENRKKISVSVRDWKTDIPFLEHIAKGLDSLANKGYEIDFIPMHGEHDAATSRFVMDLMEQKATIAPADLSIEGKIKRIGVSDVLLGMRLHALIFAAVTNTPYVPVSYDPKIDSFARISGYAVAIDVHQPDWNDRIIVEEVEKLFADLTSSKQFLASNIDEQIWSAQHTAKLALEYFNK</sequence>
<dbReference type="GO" id="GO:0016740">
    <property type="term" value="F:transferase activity"/>
    <property type="evidence" value="ECO:0007669"/>
    <property type="project" value="UniProtKB-KW"/>
</dbReference>
<keyword evidence="3" id="KW-1185">Reference proteome</keyword>
<dbReference type="EMBL" id="CP049742">
    <property type="protein sequence ID" value="QPC47528.1"/>
    <property type="molecule type" value="Genomic_DNA"/>
</dbReference>
<dbReference type="InterPro" id="IPR007345">
    <property type="entry name" value="Polysacch_pyruvyl_Trfase"/>
</dbReference>
<gene>
    <name evidence="2" type="primary">csaB</name>
    <name evidence="2" type="ORF">G8O30_11495</name>
</gene>
<proteinExistence type="predicted"/>
<dbReference type="AlphaFoldDB" id="A0A7S8HG53"/>
<name>A0A7S8HG53_9BACI</name>
<dbReference type="NCBIfam" id="TIGR03609">
    <property type="entry name" value="S_layer_CsaB"/>
    <property type="match status" value="1"/>
</dbReference>